<dbReference type="KEGG" id="clup:CLUP02_04901"/>
<reference evidence="2" key="1">
    <citation type="journal article" date="2021" name="Mol. Plant Microbe Interact.">
        <title>Complete Genome Sequence of the Plant-Pathogenic Fungus Colletotrichum lupini.</title>
        <authorList>
            <person name="Baroncelli R."/>
            <person name="Pensec F."/>
            <person name="Da Lio D."/>
            <person name="Boufleur T."/>
            <person name="Vicente I."/>
            <person name="Sarrocco S."/>
            <person name="Picot A."/>
            <person name="Baraldi E."/>
            <person name="Sukno S."/>
            <person name="Thon M."/>
            <person name="Le Floch G."/>
        </authorList>
    </citation>
    <scope>NUCLEOTIDE SEQUENCE</scope>
    <source>
        <strain evidence="2">IMI 504893</strain>
    </source>
</reference>
<feature type="compositionally biased region" description="Low complexity" evidence="1">
    <location>
        <begin position="17"/>
        <end position="28"/>
    </location>
</feature>
<proteinExistence type="predicted"/>
<keyword evidence="3" id="KW-1185">Reference proteome</keyword>
<protein>
    <submittedName>
        <fullName evidence="2">Uncharacterized protein</fullName>
    </submittedName>
</protein>
<sequence length="156" mass="17360">MPSVGEKGWDNKEKPGSNKGSGSSSSGGQTRGNAENSSEEDAKNDDDKVSRVQSYILPLAGRVYTSRDRLGGFIYEYVLISGLGLITNTTYMYSKPNYQVDTTYLQAHSFNANTKVSNPLDLYVKSIDIKWKECAWSHIRFIIINNNIIVIIIIVT</sequence>
<feature type="compositionally biased region" description="Basic and acidic residues" evidence="1">
    <location>
        <begin position="7"/>
        <end position="16"/>
    </location>
</feature>
<organism evidence="2 3">
    <name type="scientific">Colletotrichum lupini</name>
    <dbReference type="NCBI Taxonomy" id="145971"/>
    <lineage>
        <taxon>Eukaryota</taxon>
        <taxon>Fungi</taxon>
        <taxon>Dikarya</taxon>
        <taxon>Ascomycota</taxon>
        <taxon>Pezizomycotina</taxon>
        <taxon>Sordariomycetes</taxon>
        <taxon>Hypocreomycetidae</taxon>
        <taxon>Glomerellales</taxon>
        <taxon>Glomerellaceae</taxon>
        <taxon>Colletotrichum</taxon>
        <taxon>Colletotrichum acutatum species complex</taxon>
    </lineage>
</organism>
<evidence type="ECO:0000313" key="3">
    <source>
        <dbReference type="Proteomes" id="UP000830671"/>
    </source>
</evidence>
<name>A0A9Q8SM99_9PEZI</name>
<dbReference type="RefSeq" id="XP_049141053.1">
    <property type="nucleotide sequence ID" value="XM_049283910.1"/>
</dbReference>
<evidence type="ECO:0000313" key="2">
    <source>
        <dbReference type="EMBL" id="UQC79421.1"/>
    </source>
</evidence>
<gene>
    <name evidence="2" type="ORF">CLUP02_04901</name>
</gene>
<accession>A0A9Q8SM99</accession>
<dbReference type="AlphaFoldDB" id="A0A9Q8SM99"/>
<evidence type="ECO:0000256" key="1">
    <source>
        <dbReference type="SAM" id="MobiDB-lite"/>
    </source>
</evidence>
<dbReference type="EMBL" id="CP019475">
    <property type="protein sequence ID" value="UQC79421.1"/>
    <property type="molecule type" value="Genomic_DNA"/>
</dbReference>
<dbReference type="Proteomes" id="UP000830671">
    <property type="component" value="Chromosome 3"/>
</dbReference>
<feature type="region of interest" description="Disordered" evidence="1">
    <location>
        <begin position="1"/>
        <end position="47"/>
    </location>
</feature>
<dbReference type="GeneID" id="73338920"/>